<gene>
    <name evidence="1" type="ORF">V0U35_05495</name>
</gene>
<comment type="caution">
    <text evidence="1">The sequence shown here is derived from an EMBL/GenBank/DDBJ whole genome shotgun (WGS) entry which is preliminary data.</text>
</comment>
<protein>
    <submittedName>
        <fullName evidence="1">DUF3052 domain-containing protein</fullName>
    </submittedName>
</protein>
<evidence type="ECO:0000313" key="2">
    <source>
        <dbReference type="Proteomes" id="UP001310692"/>
    </source>
</evidence>
<evidence type="ECO:0000313" key="1">
    <source>
        <dbReference type="EMBL" id="MEE2566128.1"/>
    </source>
</evidence>
<dbReference type="EMBL" id="JAZDRO010000002">
    <property type="protein sequence ID" value="MEE2566128.1"/>
    <property type="molecule type" value="Genomic_DNA"/>
</dbReference>
<proteinExistence type="predicted"/>
<accession>A0ABU7LX50</accession>
<dbReference type="Proteomes" id="UP001310692">
    <property type="component" value="Unassembled WGS sequence"/>
</dbReference>
<reference evidence="1 2" key="1">
    <citation type="submission" date="2024-01" db="EMBL/GenBank/DDBJ databases">
        <title>Hyphobacterium bacterium isolated from marine sediment.</title>
        <authorList>
            <person name="Zhao S."/>
        </authorList>
    </citation>
    <scope>NUCLEOTIDE SEQUENCE [LARGE SCALE GENOMIC DNA]</scope>
    <source>
        <strain evidence="1 2">Y60-23</strain>
    </source>
</reference>
<keyword evidence="2" id="KW-1185">Reference proteome</keyword>
<name>A0ABU7LX50_9PROT</name>
<sequence length="142" mass="15598">MSESGYSGTPLMKKLGAKPGMAALYVNVPDTITPMHGWPDWGKLDRVSKPRKVGDGPYDYIHIFETERARLDAALPALKVALSQTGMIWVSWPKKTAKMETTLDGNIVRSLGLAAGLVDIKVCAVDETWSGLKFVIPVKDRR</sequence>
<organism evidence="1 2">
    <name type="scientific">Hyphobacterium marinum</name>
    <dbReference type="NCBI Taxonomy" id="3116574"/>
    <lineage>
        <taxon>Bacteria</taxon>
        <taxon>Pseudomonadati</taxon>
        <taxon>Pseudomonadota</taxon>
        <taxon>Alphaproteobacteria</taxon>
        <taxon>Maricaulales</taxon>
        <taxon>Maricaulaceae</taxon>
        <taxon>Hyphobacterium</taxon>
    </lineage>
</organism>
<dbReference type="RefSeq" id="WP_330195669.1">
    <property type="nucleotide sequence ID" value="NZ_JAZDRO010000002.1"/>
</dbReference>